<gene>
    <name evidence="2" type="ORF">AQUCO_07700062v1</name>
</gene>
<name>A0A2G5C8B8_AQUCA</name>
<keyword evidence="3" id="KW-1185">Reference proteome</keyword>
<evidence type="ECO:0000313" key="2">
    <source>
        <dbReference type="EMBL" id="PIA27528.1"/>
    </source>
</evidence>
<proteinExistence type="predicted"/>
<evidence type="ECO:0000256" key="1">
    <source>
        <dbReference type="SAM" id="MobiDB-lite"/>
    </source>
</evidence>
<sequence length="112" mass="12743">MSKVRPYMCRKNLYCHVVHFYPKVYVHSRVLYMFLPPHLMSHFVDILVFQNSHCTMKMPKSSQMAHLSQKQKKKNPLAGLAPEENITTTLPGMHSVLPLGPAGNASTYSSIQ</sequence>
<dbReference type="EMBL" id="KZ305094">
    <property type="protein sequence ID" value="PIA27528.1"/>
    <property type="molecule type" value="Genomic_DNA"/>
</dbReference>
<reference evidence="2 3" key="1">
    <citation type="submission" date="2017-09" db="EMBL/GenBank/DDBJ databases">
        <title>WGS assembly of Aquilegia coerulea Goldsmith.</title>
        <authorList>
            <person name="Hodges S."/>
            <person name="Kramer E."/>
            <person name="Nordborg M."/>
            <person name="Tomkins J."/>
            <person name="Borevitz J."/>
            <person name="Derieg N."/>
            <person name="Yan J."/>
            <person name="Mihaltcheva S."/>
            <person name="Hayes R.D."/>
            <person name="Rokhsar D."/>
        </authorList>
    </citation>
    <scope>NUCLEOTIDE SEQUENCE [LARGE SCALE GENOMIC DNA]</scope>
    <source>
        <strain evidence="3">cv. Goldsmith</strain>
    </source>
</reference>
<protein>
    <submittedName>
        <fullName evidence="2">Uncharacterized protein</fullName>
    </submittedName>
</protein>
<dbReference type="OrthoDB" id="5516192at2759"/>
<organism evidence="2 3">
    <name type="scientific">Aquilegia coerulea</name>
    <name type="common">Rocky mountain columbine</name>
    <dbReference type="NCBI Taxonomy" id="218851"/>
    <lineage>
        <taxon>Eukaryota</taxon>
        <taxon>Viridiplantae</taxon>
        <taxon>Streptophyta</taxon>
        <taxon>Embryophyta</taxon>
        <taxon>Tracheophyta</taxon>
        <taxon>Spermatophyta</taxon>
        <taxon>Magnoliopsida</taxon>
        <taxon>Ranunculales</taxon>
        <taxon>Ranunculaceae</taxon>
        <taxon>Thalictroideae</taxon>
        <taxon>Aquilegia</taxon>
    </lineage>
</organism>
<dbReference type="InParanoid" id="A0A2G5C8B8"/>
<evidence type="ECO:0000313" key="3">
    <source>
        <dbReference type="Proteomes" id="UP000230069"/>
    </source>
</evidence>
<accession>A0A2G5C8B8</accession>
<feature type="region of interest" description="Disordered" evidence="1">
    <location>
        <begin position="60"/>
        <end position="79"/>
    </location>
</feature>
<dbReference type="AlphaFoldDB" id="A0A2G5C8B8"/>
<dbReference type="Proteomes" id="UP000230069">
    <property type="component" value="Unassembled WGS sequence"/>
</dbReference>